<evidence type="ECO:0000256" key="1">
    <source>
        <dbReference type="SAM" id="MobiDB-lite"/>
    </source>
</evidence>
<gene>
    <name evidence="2" type="ORF">RMCC_5909</name>
</gene>
<accession>A0A124E366</accession>
<comment type="caution">
    <text evidence="2">The sequence shown here is derived from an EMBL/GenBank/DDBJ whole genome shotgun (WGS) entry which is preliminary data.</text>
</comment>
<dbReference type="AlphaFoldDB" id="A0A124E366"/>
<reference evidence="3" key="2">
    <citation type="submission" date="2016-02" db="EMBL/GenBank/DDBJ databases">
        <title>Draft genome sequence of five rapidly growing Mycobacterium species.</title>
        <authorList>
            <person name="Katahira K."/>
            <person name="Gotou Y."/>
            <person name="Iida K."/>
            <person name="Ogura Y."/>
            <person name="Hayashi T."/>
        </authorList>
    </citation>
    <scope>NUCLEOTIDE SEQUENCE [LARGE SCALE GENOMIC DNA]</scope>
    <source>
        <strain evidence="3">JCM15298</strain>
    </source>
</reference>
<protein>
    <submittedName>
        <fullName evidence="2">Putative transcriptional regulator</fullName>
    </submittedName>
</protein>
<keyword evidence="3" id="KW-1185">Reference proteome</keyword>
<organism evidence="2 3">
    <name type="scientific">Mycolicibacterium canariasense</name>
    <name type="common">Mycobacterium canariasense</name>
    <dbReference type="NCBI Taxonomy" id="228230"/>
    <lineage>
        <taxon>Bacteria</taxon>
        <taxon>Bacillati</taxon>
        <taxon>Actinomycetota</taxon>
        <taxon>Actinomycetes</taxon>
        <taxon>Mycobacteriales</taxon>
        <taxon>Mycobacteriaceae</taxon>
        <taxon>Mycolicibacterium</taxon>
    </lineage>
</organism>
<evidence type="ECO:0000313" key="3">
    <source>
        <dbReference type="Proteomes" id="UP000069443"/>
    </source>
</evidence>
<evidence type="ECO:0000313" key="2">
    <source>
        <dbReference type="EMBL" id="GAS98944.1"/>
    </source>
</evidence>
<dbReference type="EMBL" id="BCSY01000126">
    <property type="protein sequence ID" value="GAS98944.1"/>
    <property type="molecule type" value="Genomic_DNA"/>
</dbReference>
<feature type="region of interest" description="Disordered" evidence="1">
    <location>
        <begin position="36"/>
        <end position="70"/>
    </location>
</feature>
<feature type="compositionally biased region" description="Basic and acidic residues" evidence="1">
    <location>
        <begin position="40"/>
        <end position="49"/>
    </location>
</feature>
<sequence length="70" mass="7460">MTARVPAAARAVAYHHAAGAELVAVRALRRRKLDPPAAAARDEVTDVRHTRSVRPTADTRHGVTAGVARL</sequence>
<dbReference type="Proteomes" id="UP000069443">
    <property type="component" value="Unassembled WGS sequence"/>
</dbReference>
<reference evidence="3" key="1">
    <citation type="journal article" date="2016" name="Genome Announc.">
        <title>Draft Genome Sequences of Five Rapidly Growing Mycobacterium Species, M. thermoresistibile, M. fortuitum subsp. acetamidolyticum, M. canariasense, M. brisbanense, and M. novocastrense.</title>
        <authorList>
            <person name="Katahira K."/>
            <person name="Ogura Y."/>
            <person name="Gotoh Y."/>
            <person name="Hayashi T."/>
        </authorList>
    </citation>
    <scope>NUCLEOTIDE SEQUENCE [LARGE SCALE GENOMIC DNA]</scope>
    <source>
        <strain evidence="3">JCM15298</strain>
    </source>
</reference>
<name>A0A124E366_MYCCR</name>
<proteinExistence type="predicted"/>